<organism evidence="2 3">
    <name type="scientific">Candidatus Erysipelatoclostridium merdavium</name>
    <dbReference type="NCBI Taxonomy" id="2838566"/>
    <lineage>
        <taxon>Bacteria</taxon>
        <taxon>Bacillati</taxon>
        <taxon>Bacillota</taxon>
        <taxon>Erysipelotrichia</taxon>
        <taxon>Erysipelotrichales</taxon>
        <taxon>Erysipelotrichales incertae sedis</taxon>
    </lineage>
</organism>
<dbReference type="EMBL" id="DXET01000039">
    <property type="protein sequence ID" value="HIX80648.1"/>
    <property type="molecule type" value="Genomic_DNA"/>
</dbReference>
<evidence type="ECO:0000313" key="2">
    <source>
        <dbReference type="EMBL" id="HIX80648.1"/>
    </source>
</evidence>
<proteinExistence type="predicted"/>
<gene>
    <name evidence="2" type="ORF">H9980_01595</name>
</gene>
<dbReference type="CDD" id="cd04301">
    <property type="entry name" value="NAT_SF"/>
    <property type="match status" value="1"/>
</dbReference>
<protein>
    <submittedName>
        <fullName evidence="2">GNAT family N-acetyltransferase</fullName>
    </submittedName>
</protein>
<dbReference type="Proteomes" id="UP000886724">
    <property type="component" value="Unassembled WGS sequence"/>
</dbReference>
<dbReference type="Gene3D" id="3.40.630.30">
    <property type="match status" value="1"/>
</dbReference>
<accession>A0A9D1XJJ9</accession>
<comment type="caution">
    <text evidence="2">The sequence shown here is derived from an EMBL/GenBank/DDBJ whole genome shotgun (WGS) entry which is preliminary data.</text>
</comment>
<reference evidence="2" key="1">
    <citation type="journal article" date="2021" name="PeerJ">
        <title>Extensive microbial diversity within the chicken gut microbiome revealed by metagenomics and culture.</title>
        <authorList>
            <person name="Gilroy R."/>
            <person name="Ravi A."/>
            <person name="Getino M."/>
            <person name="Pursley I."/>
            <person name="Horton D.L."/>
            <person name="Alikhan N.F."/>
            <person name="Baker D."/>
            <person name="Gharbi K."/>
            <person name="Hall N."/>
            <person name="Watson M."/>
            <person name="Adriaenssens E.M."/>
            <person name="Foster-Nyarko E."/>
            <person name="Jarju S."/>
            <person name="Secka A."/>
            <person name="Antonio M."/>
            <person name="Oren A."/>
            <person name="Chaudhuri R.R."/>
            <person name="La Ragione R."/>
            <person name="Hildebrand F."/>
            <person name="Pallen M.J."/>
        </authorList>
    </citation>
    <scope>NUCLEOTIDE SEQUENCE</scope>
    <source>
        <strain evidence="2">ChiGjej1B1-14440</strain>
    </source>
</reference>
<feature type="domain" description="N-acetyltransferase" evidence="1">
    <location>
        <begin position="3"/>
        <end position="200"/>
    </location>
</feature>
<reference evidence="2" key="2">
    <citation type="submission" date="2021-04" db="EMBL/GenBank/DDBJ databases">
        <authorList>
            <person name="Gilroy R."/>
        </authorList>
    </citation>
    <scope>NUCLEOTIDE SEQUENCE</scope>
    <source>
        <strain evidence="2">ChiGjej1B1-14440</strain>
    </source>
</reference>
<dbReference type="AlphaFoldDB" id="A0A9D1XJJ9"/>
<dbReference type="GO" id="GO:0016747">
    <property type="term" value="F:acyltransferase activity, transferring groups other than amino-acyl groups"/>
    <property type="evidence" value="ECO:0007669"/>
    <property type="project" value="InterPro"/>
</dbReference>
<dbReference type="SUPFAM" id="SSF55729">
    <property type="entry name" value="Acyl-CoA N-acyltransferases (Nat)"/>
    <property type="match status" value="1"/>
</dbReference>
<name>A0A9D1XJJ9_9FIRM</name>
<sequence length="200" mass="23926">MEISYRLFQWDDIDEIVSIICDTWQLDKMCKDYKQGIIFSKQYLYQVLKDASDIYVAIDHDKVIGLLVLSLYLKNKITIPKKYQQYLLKIDENETKVKDYQKMIIDYKQNCLFLYKNSAIKFANEIVLFAVDRRYQRKGIGTELFKLAGSIFEKEAHSSYYLYTDTSCNYRYYDHLGMKKMGSLKPRKQDNFEIYLYGKN</sequence>
<dbReference type="InterPro" id="IPR016181">
    <property type="entry name" value="Acyl_CoA_acyltransferase"/>
</dbReference>
<evidence type="ECO:0000259" key="1">
    <source>
        <dbReference type="PROSITE" id="PS51186"/>
    </source>
</evidence>
<dbReference type="InterPro" id="IPR000182">
    <property type="entry name" value="GNAT_dom"/>
</dbReference>
<evidence type="ECO:0000313" key="3">
    <source>
        <dbReference type="Proteomes" id="UP000886724"/>
    </source>
</evidence>
<dbReference type="Pfam" id="PF00583">
    <property type="entry name" value="Acetyltransf_1"/>
    <property type="match status" value="1"/>
</dbReference>
<dbReference type="PROSITE" id="PS51186">
    <property type="entry name" value="GNAT"/>
    <property type="match status" value="1"/>
</dbReference>